<feature type="modified residue" description="Phosphohistidine" evidence="12">
    <location>
        <position position="1126"/>
    </location>
</feature>
<reference evidence="22 23" key="1">
    <citation type="submission" date="2007-10" db="EMBL/GenBank/DDBJ databases">
        <title>Complete sequence of Shewanella pealeana ATCC 700345.</title>
        <authorList>
            <consortium name="US DOE Joint Genome Institute"/>
            <person name="Copeland A."/>
            <person name="Lucas S."/>
            <person name="Lapidus A."/>
            <person name="Barry K."/>
            <person name="Glavina del Rio T."/>
            <person name="Dalin E."/>
            <person name="Tice H."/>
            <person name="Pitluck S."/>
            <person name="Chertkov O."/>
            <person name="Brettin T."/>
            <person name="Bruce D."/>
            <person name="Detter J.C."/>
            <person name="Han C."/>
            <person name="Schmutz J."/>
            <person name="Larimer F."/>
            <person name="Land M."/>
            <person name="Hauser L."/>
            <person name="Kyrpides N."/>
            <person name="Kim E."/>
            <person name="Zhao J.-S.Z."/>
            <person name="Manno D."/>
            <person name="Hawari J."/>
            <person name="Richardson P."/>
        </authorList>
    </citation>
    <scope>NUCLEOTIDE SEQUENCE [LARGE SCALE GENOMIC DNA]</scope>
    <source>
        <strain evidence="23">ATCC 700345 / ANG-SQ1</strain>
    </source>
</reference>
<dbReference type="Gene3D" id="3.30.565.10">
    <property type="entry name" value="Histidine kinase-like ATPase, C-terminal domain"/>
    <property type="match status" value="1"/>
</dbReference>
<keyword evidence="6" id="KW-0547">Nucleotide-binding</keyword>
<dbReference type="InterPro" id="IPR005467">
    <property type="entry name" value="His_kinase_dom"/>
</dbReference>
<evidence type="ECO:0000256" key="6">
    <source>
        <dbReference type="ARBA" id="ARBA00022741"/>
    </source>
</evidence>
<feature type="domain" description="PAS" evidence="18">
    <location>
        <begin position="229"/>
        <end position="299"/>
    </location>
</feature>
<gene>
    <name evidence="22" type="ordered locus">Spea_1434</name>
</gene>
<dbReference type="OrthoDB" id="9810730at2"/>
<evidence type="ECO:0000259" key="20">
    <source>
        <dbReference type="PROSITE" id="PS50885"/>
    </source>
</evidence>
<feature type="transmembrane region" description="Helical" evidence="15">
    <location>
        <begin position="6"/>
        <end position="24"/>
    </location>
</feature>
<dbReference type="PROSITE" id="PS50112">
    <property type="entry name" value="PAS"/>
    <property type="match status" value="2"/>
</dbReference>
<feature type="domain" description="HAMP" evidence="20">
    <location>
        <begin position="172"/>
        <end position="224"/>
    </location>
</feature>
<accession>A8H2H2</accession>
<dbReference type="SMART" id="SM00388">
    <property type="entry name" value="HisKA"/>
    <property type="match status" value="1"/>
</dbReference>
<dbReference type="PROSITE" id="PS50885">
    <property type="entry name" value="HAMP"/>
    <property type="match status" value="1"/>
</dbReference>
<keyword evidence="5" id="KW-0808">Transferase</keyword>
<feature type="domain" description="PAC" evidence="19">
    <location>
        <begin position="306"/>
        <end position="356"/>
    </location>
</feature>
<feature type="transmembrane region" description="Helical" evidence="15">
    <location>
        <begin position="152"/>
        <end position="174"/>
    </location>
</feature>
<dbReference type="GO" id="GO:0005524">
    <property type="term" value="F:ATP binding"/>
    <property type="evidence" value="ECO:0007669"/>
    <property type="project" value="UniProtKB-KW"/>
</dbReference>
<keyword evidence="15" id="KW-0472">Membrane</keyword>
<dbReference type="Gene3D" id="3.40.50.2300">
    <property type="match status" value="1"/>
</dbReference>
<dbReference type="PANTHER" id="PTHR45339:SF5">
    <property type="entry name" value="HISTIDINE KINASE"/>
    <property type="match status" value="1"/>
</dbReference>
<keyword evidence="8" id="KW-0067">ATP-binding</keyword>
<dbReference type="NCBIfam" id="TIGR00229">
    <property type="entry name" value="sensory_box"/>
    <property type="match status" value="2"/>
</dbReference>
<dbReference type="SUPFAM" id="SSF55785">
    <property type="entry name" value="PYP-like sensor domain (PAS domain)"/>
    <property type="match status" value="2"/>
</dbReference>
<comment type="catalytic activity">
    <reaction evidence="1">
        <text>ATP + protein L-histidine = ADP + protein N-phospho-L-histidine.</text>
        <dbReference type="EC" id="2.7.13.3"/>
    </reaction>
</comment>
<dbReference type="CDD" id="cd00088">
    <property type="entry name" value="HPT"/>
    <property type="match status" value="1"/>
</dbReference>
<dbReference type="InterPro" id="IPR011006">
    <property type="entry name" value="CheY-like_superfamily"/>
</dbReference>
<dbReference type="FunFam" id="3.30.565.10:FF:000010">
    <property type="entry name" value="Sensor histidine kinase RcsC"/>
    <property type="match status" value="1"/>
</dbReference>
<feature type="domain" description="PAC" evidence="19">
    <location>
        <begin position="435"/>
        <end position="485"/>
    </location>
</feature>
<keyword evidence="7 22" id="KW-0418">Kinase</keyword>
<feature type="domain" description="Response regulatory" evidence="17">
    <location>
        <begin position="877"/>
        <end position="991"/>
    </location>
</feature>
<dbReference type="InterPro" id="IPR013767">
    <property type="entry name" value="PAS_fold"/>
</dbReference>
<comment type="function">
    <text evidence="10">Putative oxygen sensor; modulates the activity of FixJ, a transcriptional activator of nitrogen fixation fixK gene. FixL probably acts as a kinase that phosphorylates FixJ.</text>
</comment>
<feature type="modified residue" description="4-aspartylphosphate" evidence="13">
    <location>
        <position position="926"/>
    </location>
</feature>
<name>A8H2H2_SHEPA</name>
<dbReference type="InterPro" id="IPR003661">
    <property type="entry name" value="HisK_dim/P_dom"/>
</dbReference>
<dbReference type="Gene3D" id="1.10.287.130">
    <property type="match status" value="1"/>
</dbReference>
<dbReference type="CDD" id="cd16922">
    <property type="entry name" value="HATPase_EvgS-ArcB-TorS-like"/>
    <property type="match status" value="1"/>
</dbReference>
<evidence type="ECO:0000256" key="2">
    <source>
        <dbReference type="ARBA" id="ARBA00004370"/>
    </source>
</evidence>
<protein>
    <recommendedName>
        <fullName evidence="11">Sensor protein FixL</fullName>
        <ecNumber evidence="3">2.7.13.3</ecNumber>
    </recommendedName>
</protein>
<proteinExistence type="predicted"/>
<keyword evidence="15" id="KW-1133">Transmembrane helix</keyword>
<organism evidence="22 23">
    <name type="scientific">Shewanella pealeana (strain ATCC 700345 / ANG-SQ1)</name>
    <dbReference type="NCBI Taxonomy" id="398579"/>
    <lineage>
        <taxon>Bacteria</taxon>
        <taxon>Pseudomonadati</taxon>
        <taxon>Pseudomonadota</taxon>
        <taxon>Gammaproteobacteria</taxon>
        <taxon>Alteromonadales</taxon>
        <taxon>Shewanellaceae</taxon>
        <taxon>Shewanella</taxon>
    </lineage>
</organism>
<dbReference type="SUPFAM" id="SSF47384">
    <property type="entry name" value="Homodimeric domain of signal transducing histidine kinase"/>
    <property type="match status" value="1"/>
</dbReference>
<dbReference type="CDD" id="cd06225">
    <property type="entry name" value="HAMP"/>
    <property type="match status" value="1"/>
</dbReference>
<evidence type="ECO:0000259" key="19">
    <source>
        <dbReference type="PROSITE" id="PS50113"/>
    </source>
</evidence>
<keyword evidence="23" id="KW-1185">Reference proteome</keyword>
<dbReference type="CDD" id="cd00082">
    <property type="entry name" value="HisKA"/>
    <property type="match status" value="1"/>
</dbReference>
<dbReference type="Pfam" id="PF00512">
    <property type="entry name" value="HisKA"/>
    <property type="match status" value="1"/>
</dbReference>
<dbReference type="Pfam" id="PF00072">
    <property type="entry name" value="Response_reg"/>
    <property type="match status" value="1"/>
</dbReference>
<dbReference type="SMART" id="SM00448">
    <property type="entry name" value="REC"/>
    <property type="match status" value="1"/>
</dbReference>
<dbReference type="InterPro" id="IPR001610">
    <property type="entry name" value="PAC"/>
</dbReference>
<evidence type="ECO:0000259" key="21">
    <source>
        <dbReference type="PROSITE" id="PS50894"/>
    </source>
</evidence>
<dbReference type="Proteomes" id="UP000002608">
    <property type="component" value="Chromosome"/>
</dbReference>
<dbReference type="PROSITE" id="PS50113">
    <property type="entry name" value="PAC"/>
    <property type="match status" value="2"/>
</dbReference>
<dbReference type="FunFam" id="3.30.450.20:FF:000060">
    <property type="entry name" value="Sensor protein FixL"/>
    <property type="match status" value="1"/>
</dbReference>
<dbReference type="SMART" id="SM00091">
    <property type="entry name" value="PAS"/>
    <property type="match status" value="2"/>
</dbReference>
<dbReference type="InterPro" id="IPR000700">
    <property type="entry name" value="PAS-assoc_C"/>
</dbReference>
<dbReference type="GO" id="GO:0006355">
    <property type="term" value="P:regulation of DNA-templated transcription"/>
    <property type="evidence" value="ECO:0007669"/>
    <property type="project" value="InterPro"/>
</dbReference>
<evidence type="ECO:0000256" key="10">
    <source>
        <dbReference type="ARBA" id="ARBA00059827"/>
    </source>
</evidence>
<dbReference type="KEGG" id="spl:Spea_1434"/>
<evidence type="ECO:0000256" key="14">
    <source>
        <dbReference type="SAM" id="MobiDB-lite"/>
    </source>
</evidence>
<dbReference type="InterPro" id="IPR000014">
    <property type="entry name" value="PAS"/>
</dbReference>
<dbReference type="GO" id="GO:0005886">
    <property type="term" value="C:plasma membrane"/>
    <property type="evidence" value="ECO:0007669"/>
    <property type="project" value="UniProtKB-SubCell"/>
</dbReference>
<feature type="domain" description="Histidine kinase" evidence="16">
    <location>
        <begin position="503"/>
        <end position="722"/>
    </location>
</feature>
<dbReference type="STRING" id="398579.Spea_1434"/>
<dbReference type="InterPro" id="IPR035965">
    <property type="entry name" value="PAS-like_dom_sf"/>
</dbReference>
<dbReference type="SMART" id="SM00387">
    <property type="entry name" value="HATPase_c"/>
    <property type="match status" value="1"/>
</dbReference>
<dbReference type="PROSITE" id="PS50110">
    <property type="entry name" value="RESPONSE_REGULATORY"/>
    <property type="match status" value="1"/>
</dbReference>
<dbReference type="InterPro" id="IPR008207">
    <property type="entry name" value="Sig_transdc_His_kin_Hpt_dom"/>
</dbReference>
<evidence type="ECO:0000256" key="7">
    <source>
        <dbReference type="ARBA" id="ARBA00022777"/>
    </source>
</evidence>
<evidence type="ECO:0000256" key="9">
    <source>
        <dbReference type="ARBA" id="ARBA00023012"/>
    </source>
</evidence>
<dbReference type="PRINTS" id="PR00344">
    <property type="entry name" value="BCTRLSENSOR"/>
</dbReference>
<evidence type="ECO:0000256" key="15">
    <source>
        <dbReference type="SAM" id="Phobius"/>
    </source>
</evidence>
<dbReference type="SMART" id="SM00086">
    <property type="entry name" value="PAC"/>
    <property type="match status" value="2"/>
</dbReference>
<dbReference type="SUPFAM" id="SSF52172">
    <property type="entry name" value="CheY-like"/>
    <property type="match status" value="2"/>
</dbReference>
<dbReference type="SMART" id="SM00304">
    <property type="entry name" value="HAMP"/>
    <property type="match status" value="1"/>
</dbReference>
<keyword evidence="15" id="KW-0812">Transmembrane</keyword>
<evidence type="ECO:0000256" key="5">
    <source>
        <dbReference type="ARBA" id="ARBA00022679"/>
    </source>
</evidence>
<evidence type="ECO:0000256" key="1">
    <source>
        <dbReference type="ARBA" id="ARBA00000085"/>
    </source>
</evidence>
<dbReference type="InterPro" id="IPR003660">
    <property type="entry name" value="HAMP_dom"/>
</dbReference>
<dbReference type="InterPro" id="IPR001789">
    <property type="entry name" value="Sig_transdc_resp-reg_receiver"/>
</dbReference>
<feature type="domain" description="PAS" evidence="18">
    <location>
        <begin position="357"/>
        <end position="428"/>
    </location>
</feature>
<evidence type="ECO:0000256" key="8">
    <source>
        <dbReference type="ARBA" id="ARBA00022840"/>
    </source>
</evidence>
<evidence type="ECO:0000313" key="23">
    <source>
        <dbReference type="Proteomes" id="UP000002608"/>
    </source>
</evidence>
<dbReference type="InterPro" id="IPR036097">
    <property type="entry name" value="HisK_dim/P_sf"/>
</dbReference>
<evidence type="ECO:0000256" key="13">
    <source>
        <dbReference type="PROSITE-ProRule" id="PRU00169"/>
    </source>
</evidence>
<dbReference type="HOGENOM" id="CLU_000445_114_2_6"/>
<dbReference type="Gene3D" id="1.20.120.160">
    <property type="entry name" value="HPT domain"/>
    <property type="match status" value="1"/>
</dbReference>
<dbReference type="CDD" id="cd17546">
    <property type="entry name" value="REC_hyHK_CKI1_RcsC-like"/>
    <property type="match status" value="1"/>
</dbReference>
<dbReference type="Gene3D" id="3.30.450.20">
    <property type="entry name" value="PAS domain"/>
    <property type="match status" value="2"/>
</dbReference>
<dbReference type="RefSeq" id="WP_012154685.1">
    <property type="nucleotide sequence ID" value="NC_009901.1"/>
</dbReference>
<dbReference type="PANTHER" id="PTHR45339">
    <property type="entry name" value="HYBRID SIGNAL TRANSDUCTION HISTIDINE KINASE J"/>
    <property type="match status" value="1"/>
</dbReference>
<dbReference type="Pfam" id="PF02518">
    <property type="entry name" value="HATPase_c"/>
    <property type="match status" value="1"/>
</dbReference>
<dbReference type="AlphaFoldDB" id="A8H2H2"/>
<dbReference type="CDD" id="cd00130">
    <property type="entry name" value="PAS"/>
    <property type="match status" value="2"/>
</dbReference>
<dbReference type="InterPro" id="IPR003594">
    <property type="entry name" value="HATPase_dom"/>
</dbReference>
<dbReference type="PROSITE" id="PS50109">
    <property type="entry name" value="HIS_KIN"/>
    <property type="match status" value="1"/>
</dbReference>
<feature type="region of interest" description="Disordered" evidence="14">
    <location>
        <begin position="1007"/>
        <end position="1029"/>
    </location>
</feature>
<evidence type="ECO:0000256" key="3">
    <source>
        <dbReference type="ARBA" id="ARBA00012438"/>
    </source>
</evidence>
<dbReference type="Pfam" id="PF00672">
    <property type="entry name" value="HAMP"/>
    <property type="match status" value="1"/>
</dbReference>
<evidence type="ECO:0000256" key="11">
    <source>
        <dbReference type="ARBA" id="ARBA00070616"/>
    </source>
</evidence>
<dbReference type="EC" id="2.7.13.3" evidence="3"/>
<evidence type="ECO:0000259" key="16">
    <source>
        <dbReference type="PROSITE" id="PS50109"/>
    </source>
</evidence>
<evidence type="ECO:0000259" key="17">
    <source>
        <dbReference type="PROSITE" id="PS50110"/>
    </source>
</evidence>
<dbReference type="PROSITE" id="PS50894">
    <property type="entry name" value="HPT"/>
    <property type="match status" value="1"/>
</dbReference>
<keyword evidence="9" id="KW-0902">Two-component regulatory system</keyword>
<evidence type="ECO:0000256" key="4">
    <source>
        <dbReference type="ARBA" id="ARBA00022553"/>
    </source>
</evidence>
<evidence type="ECO:0000256" key="12">
    <source>
        <dbReference type="PROSITE-ProRule" id="PRU00110"/>
    </source>
</evidence>
<sequence>MSFRIKTILGIAVIEGVLLMLLVYTSVDYLKTSNQAEIEKRASSTASLFAAAAKDAVISTDLSTLNVLANELLTTSQVLYVNIYDQSRLLVSVGSINGGSVASLDSGIGNVDDGILDIERDVQESGFTYGKVELGFDTAALDSFITDARTRFLTIAGIEMFLVALFSWLLGHYLTRNLALLKSASQRILQGESKVQIPVSSDDEIGKTMLAFNQMVKKVADKNQALVSANVRLNAILQTAVDGFVVVDTQGVIEEVNPAVSRLFGYSPSELIGRNVSLLMPSNERNMHDEYIQHYLKSADDKTVGKGRELLAQKKDGSLFSIELSISKMRIDDEVLFLGLVKDLSDVKCAQAAAQRTESILLATLEGSKDALVTIDTSGAIQEVNDAACLLFKFHSEQMIGQRLEEVLFRADERDCFHNILEEYRATGEGLAVKHSTQMKATRSDGEKVAIELTLIPVQLGQEMLLTAFIRDISRRMEYETQLKLAKEQAEQGSEAKSRFLATMSHEIRSPLNAVLGSVELILESTLNKEQRIYADTAKEAGTALLSTINDILDFSKIEAGQIVLEESAFSPAKLATQVLQVLSPKAQDKGIALAIYVNRNVPESLIGDGQRLRQVLHNLVDNAIKFSFGGCVAIEMWLADVDEARLCCKISDQGIGISEESQLTLFEEFSQVHDTHNTNYSGTGLGLAICAELIAQMGGHIGVDSQQGQGSCFSFDLLLKRDEKEKHSYAPLPIHARVLLVHPNATYCKFISRQYKQYGVTAICVDSIEAIFTASQVQGRFNLVLIDEHCLLELNAMRVNSVKQDYLLEEGMMAALMTVVVPEASAQLREIGLEQVINKPLSRDMMLGMLRGEHESSAHQAQGEPVVSTCDEQHLPILLAEDSPANQIVASALLSKAGFKVEIANNGIEALKMASAKDYGLILMDMRMPEMDGIEATQKILQRNPSQVVIAMTANVQKEDVEQCMNAGMKAFVPKPVNRVNLVNVVNQWIVSAKEEAIVSYKAMGKGTEEPCSDSNNVNHDNGESIDDDKVVPFMQTKRKSKVSAFNGTKAPLQTSSQGSEELVTIIDEAVLDELTDMLGGEAIDRMMSVFLTEAQERLSILQLLLLEYQNGNGLDLSEIDIQAHTLKSSSGSFGAAGLSIAAKELELSAKAKEVERVPLLLDEVIETALLTLKVFKQRFELTNE</sequence>
<dbReference type="eggNOG" id="COG5002">
    <property type="taxonomic scope" value="Bacteria"/>
</dbReference>
<dbReference type="Pfam" id="PF13426">
    <property type="entry name" value="PAS_9"/>
    <property type="match status" value="1"/>
</dbReference>
<comment type="subcellular location">
    <subcellularLocation>
        <location evidence="2">Membrane</location>
    </subcellularLocation>
</comment>
<dbReference type="InterPro" id="IPR004358">
    <property type="entry name" value="Sig_transdc_His_kin-like_C"/>
</dbReference>
<feature type="domain" description="HPt" evidence="21">
    <location>
        <begin position="1081"/>
        <end position="1184"/>
    </location>
</feature>
<dbReference type="EMBL" id="CP000851">
    <property type="protein sequence ID" value="ABV86759.1"/>
    <property type="molecule type" value="Genomic_DNA"/>
</dbReference>
<dbReference type="SUPFAM" id="SSF158472">
    <property type="entry name" value="HAMP domain-like"/>
    <property type="match status" value="1"/>
</dbReference>
<dbReference type="SUPFAM" id="SSF47226">
    <property type="entry name" value="Histidine-containing phosphotransfer domain, HPT domain"/>
    <property type="match status" value="1"/>
</dbReference>
<dbReference type="Gene3D" id="6.10.340.10">
    <property type="match status" value="1"/>
</dbReference>
<evidence type="ECO:0000313" key="22">
    <source>
        <dbReference type="EMBL" id="ABV86759.1"/>
    </source>
</evidence>
<dbReference type="Pfam" id="PF00989">
    <property type="entry name" value="PAS"/>
    <property type="match status" value="1"/>
</dbReference>
<keyword evidence="4 13" id="KW-0597">Phosphoprotein</keyword>
<evidence type="ECO:0000259" key="18">
    <source>
        <dbReference type="PROSITE" id="PS50112"/>
    </source>
</evidence>
<dbReference type="InterPro" id="IPR036641">
    <property type="entry name" value="HPT_dom_sf"/>
</dbReference>
<dbReference type="SUPFAM" id="SSF55874">
    <property type="entry name" value="ATPase domain of HSP90 chaperone/DNA topoisomerase II/histidine kinase"/>
    <property type="match status" value="1"/>
</dbReference>
<dbReference type="Pfam" id="PF01627">
    <property type="entry name" value="Hpt"/>
    <property type="match status" value="1"/>
</dbReference>
<dbReference type="GO" id="GO:0000155">
    <property type="term" value="F:phosphorelay sensor kinase activity"/>
    <property type="evidence" value="ECO:0007669"/>
    <property type="project" value="InterPro"/>
</dbReference>
<dbReference type="InterPro" id="IPR036890">
    <property type="entry name" value="HATPase_C_sf"/>
</dbReference>